<gene>
    <name evidence="1" type="ORF">RFI_02361</name>
</gene>
<name>X6PAQ5_RETFI</name>
<keyword evidence="2" id="KW-1185">Reference proteome</keyword>
<protein>
    <submittedName>
        <fullName evidence="1">Uncharacterized protein</fullName>
    </submittedName>
</protein>
<dbReference type="AlphaFoldDB" id="X6PAQ5"/>
<evidence type="ECO:0000313" key="2">
    <source>
        <dbReference type="Proteomes" id="UP000023152"/>
    </source>
</evidence>
<organism evidence="1 2">
    <name type="scientific">Reticulomyxa filosa</name>
    <dbReference type="NCBI Taxonomy" id="46433"/>
    <lineage>
        <taxon>Eukaryota</taxon>
        <taxon>Sar</taxon>
        <taxon>Rhizaria</taxon>
        <taxon>Retaria</taxon>
        <taxon>Foraminifera</taxon>
        <taxon>Monothalamids</taxon>
        <taxon>Reticulomyxidae</taxon>
        <taxon>Reticulomyxa</taxon>
    </lineage>
</organism>
<reference evidence="1 2" key="1">
    <citation type="journal article" date="2013" name="Curr. Biol.">
        <title>The Genome of the Foraminiferan Reticulomyxa filosa.</title>
        <authorList>
            <person name="Glockner G."/>
            <person name="Hulsmann N."/>
            <person name="Schleicher M."/>
            <person name="Noegel A.A."/>
            <person name="Eichinger L."/>
            <person name="Gallinger C."/>
            <person name="Pawlowski J."/>
            <person name="Sierra R."/>
            <person name="Euteneuer U."/>
            <person name="Pillet L."/>
            <person name="Moustafa A."/>
            <person name="Platzer M."/>
            <person name="Groth M."/>
            <person name="Szafranski K."/>
            <person name="Schliwa M."/>
        </authorList>
    </citation>
    <scope>NUCLEOTIDE SEQUENCE [LARGE SCALE GENOMIC DNA]</scope>
</reference>
<dbReference type="Proteomes" id="UP000023152">
    <property type="component" value="Unassembled WGS sequence"/>
</dbReference>
<comment type="caution">
    <text evidence="1">The sequence shown here is derived from an EMBL/GenBank/DDBJ whole genome shotgun (WGS) entry which is preliminary data.</text>
</comment>
<proteinExistence type="predicted"/>
<sequence>MVPDYKLGVFTVALEDEVPDSTVWSYDILLQLLPVVDKYLTQKAYQYDINVLPSNYQLLIGDYFVDRALPPVSISVFNDLYLIANATLLDGVILRLSTFYNDSTVLRAHNDFDYANLATTCRSFDDGYDHELLYFEFPNGDTSAHAASFYFMASKYVYS</sequence>
<dbReference type="EMBL" id="ASPP01002332">
    <property type="protein sequence ID" value="ETO34727.1"/>
    <property type="molecule type" value="Genomic_DNA"/>
</dbReference>
<evidence type="ECO:0000313" key="1">
    <source>
        <dbReference type="EMBL" id="ETO34727.1"/>
    </source>
</evidence>
<accession>X6PAQ5</accession>